<reference evidence="1 2" key="1">
    <citation type="submission" date="2020-08" db="EMBL/GenBank/DDBJ databases">
        <title>Genomic Encyclopedia of Type Strains, Phase IV (KMG-IV): sequencing the most valuable type-strain genomes for metagenomic binning, comparative biology and taxonomic classification.</title>
        <authorList>
            <person name="Goeker M."/>
        </authorList>
    </citation>
    <scope>NUCLEOTIDE SEQUENCE [LARGE SCALE GENOMIC DNA]</scope>
    <source>
        <strain evidence="1 2">DSM 102255</strain>
    </source>
</reference>
<protein>
    <submittedName>
        <fullName evidence="1">Uncharacterized protein</fullName>
    </submittedName>
</protein>
<proteinExistence type="predicted"/>
<gene>
    <name evidence="1" type="ORF">FHS92_000800</name>
</gene>
<accession>A0A841IWR6</accession>
<dbReference type="AlphaFoldDB" id="A0A841IWR6"/>
<evidence type="ECO:0000313" key="1">
    <source>
        <dbReference type="EMBL" id="MBB6123093.1"/>
    </source>
</evidence>
<dbReference type="Gene3D" id="3.40.190.10">
    <property type="entry name" value="Periplasmic binding protein-like II"/>
    <property type="match status" value="2"/>
</dbReference>
<comment type="caution">
    <text evidence="1">The sequence shown here is derived from an EMBL/GenBank/DDBJ whole genome shotgun (WGS) entry which is preliminary data.</text>
</comment>
<dbReference type="EMBL" id="JACIJP010000001">
    <property type="protein sequence ID" value="MBB6123093.1"/>
    <property type="molecule type" value="Genomic_DNA"/>
</dbReference>
<dbReference type="Pfam" id="PF16868">
    <property type="entry name" value="NMT1_3"/>
    <property type="match status" value="1"/>
</dbReference>
<name>A0A841IWR6_9SPHN</name>
<organism evidence="1 2">
    <name type="scientific">Sphingobium subterraneum</name>
    <dbReference type="NCBI Taxonomy" id="627688"/>
    <lineage>
        <taxon>Bacteria</taxon>
        <taxon>Pseudomonadati</taxon>
        <taxon>Pseudomonadota</taxon>
        <taxon>Alphaproteobacteria</taxon>
        <taxon>Sphingomonadales</taxon>
        <taxon>Sphingomonadaceae</taxon>
        <taxon>Sphingobium</taxon>
    </lineage>
</organism>
<dbReference type="Proteomes" id="UP000552700">
    <property type="component" value="Unassembled WGS sequence"/>
</dbReference>
<dbReference type="InterPro" id="IPR011852">
    <property type="entry name" value="TRAP_TAXI"/>
</dbReference>
<sequence>MAISEPSIARSVTLQFNGDWGQANFHRICSWLTQEFCDRAGPRTRVGIWNIRGGGMEPLQAVQDGELDLCIATPAMMIGDAISGNGLFEGQAMPDLRALGVIPQNDRMVLAIDPRFEISSFEELRARKPALRIATSTDDGSNFIGRVARHFMAAHGIDEAVLRSWGGSYVVAHRPEQSLFRMQDGEVDAVLQEAIMTPWWRDVVEAGKAIPLPAEPAAIDRLVETFGYRRNALPAGFWSNFDRDLPAVDFSDFVIVVRNDMPADIAHLLTWCLVETRSVIEAQYRHIPPERSPITYPLVPANMCKAPIPLHAGAEQYYRETGVI</sequence>
<dbReference type="SUPFAM" id="SSF53850">
    <property type="entry name" value="Periplasmic binding protein-like II"/>
    <property type="match status" value="1"/>
</dbReference>
<keyword evidence="2" id="KW-1185">Reference proteome</keyword>
<dbReference type="RefSeq" id="WP_184077731.1">
    <property type="nucleotide sequence ID" value="NZ_JACIJP010000001.1"/>
</dbReference>
<evidence type="ECO:0000313" key="2">
    <source>
        <dbReference type="Proteomes" id="UP000552700"/>
    </source>
</evidence>